<evidence type="ECO:0000256" key="1">
    <source>
        <dbReference type="ARBA" id="ARBA00022598"/>
    </source>
</evidence>
<reference evidence="5 6" key="2">
    <citation type="submission" date="2018-11" db="EMBL/GenBank/DDBJ databases">
        <authorList>
            <consortium name="Pathogen Informatics"/>
        </authorList>
    </citation>
    <scope>NUCLEOTIDE SEQUENCE [LARGE SCALE GENOMIC DNA]</scope>
    <source>
        <strain evidence="5 6">Egypt</strain>
    </source>
</reference>
<dbReference type="WBParaSite" id="ECPE_0000976201-mRNA-1">
    <property type="protein sequence ID" value="ECPE_0000976201-mRNA-1"/>
    <property type="gene ID" value="ECPE_0000976201"/>
</dbReference>
<gene>
    <name evidence="5" type="ORF">ECPE_LOCUS9731</name>
</gene>
<dbReference type="InterPro" id="IPR004344">
    <property type="entry name" value="TTL/TTLL_fam"/>
</dbReference>
<dbReference type="GO" id="GO:0005524">
    <property type="term" value="F:ATP binding"/>
    <property type="evidence" value="ECO:0007669"/>
    <property type="project" value="UniProtKB-KW"/>
</dbReference>
<evidence type="ECO:0000256" key="4">
    <source>
        <dbReference type="SAM" id="MobiDB-lite"/>
    </source>
</evidence>
<evidence type="ECO:0000313" key="6">
    <source>
        <dbReference type="Proteomes" id="UP000272942"/>
    </source>
</evidence>
<dbReference type="SUPFAM" id="SSF56059">
    <property type="entry name" value="Glutathione synthetase ATP-binding domain-like"/>
    <property type="match status" value="1"/>
</dbReference>
<dbReference type="PROSITE" id="PS51221">
    <property type="entry name" value="TTL"/>
    <property type="match status" value="1"/>
</dbReference>
<keyword evidence="1" id="KW-0436">Ligase</keyword>
<dbReference type="GO" id="GO:0000226">
    <property type="term" value="P:microtubule cytoskeleton organization"/>
    <property type="evidence" value="ECO:0007669"/>
    <property type="project" value="TreeGrafter"/>
</dbReference>
<dbReference type="Gene3D" id="3.30.470.20">
    <property type="entry name" value="ATP-grasp fold, B domain"/>
    <property type="match status" value="1"/>
</dbReference>
<dbReference type="GO" id="GO:0015631">
    <property type="term" value="F:tubulin binding"/>
    <property type="evidence" value="ECO:0007669"/>
    <property type="project" value="TreeGrafter"/>
</dbReference>
<dbReference type="PANTHER" id="PTHR12241">
    <property type="entry name" value="TUBULIN POLYGLUTAMYLASE"/>
    <property type="match status" value="1"/>
</dbReference>
<dbReference type="PANTHER" id="PTHR12241:SF162">
    <property type="entry name" value="TUBULIN MONOGLUTAMYLASE TTLL4"/>
    <property type="match status" value="1"/>
</dbReference>
<dbReference type="Proteomes" id="UP000272942">
    <property type="component" value="Unassembled WGS sequence"/>
</dbReference>
<dbReference type="Pfam" id="PF03133">
    <property type="entry name" value="TTL"/>
    <property type="match status" value="1"/>
</dbReference>
<organism evidence="7">
    <name type="scientific">Echinostoma caproni</name>
    <dbReference type="NCBI Taxonomy" id="27848"/>
    <lineage>
        <taxon>Eukaryota</taxon>
        <taxon>Metazoa</taxon>
        <taxon>Spiralia</taxon>
        <taxon>Lophotrochozoa</taxon>
        <taxon>Platyhelminthes</taxon>
        <taxon>Trematoda</taxon>
        <taxon>Digenea</taxon>
        <taxon>Plagiorchiida</taxon>
        <taxon>Echinostomata</taxon>
        <taxon>Echinostomatoidea</taxon>
        <taxon>Echinostomatidae</taxon>
        <taxon>Echinostoma</taxon>
    </lineage>
</organism>
<feature type="compositionally biased region" description="Polar residues" evidence="4">
    <location>
        <begin position="66"/>
        <end position="75"/>
    </location>
</feature>
<keyword evidence="6" id="KW-1185">Reference proteome</keyword>
<evidence type="ECO:0000313" key="5">
    <source>
        <dbReference type="EMBL" id="VDP85866.1"/>
    </source>
</evidence>
<proteinExistence type="predicted"/>
<protein>
    <submittedName>
        <fullName evidence="7">Tubulin polyglutamylase TTLL4</fullName>
    </submittedName>
</protein>
<evidence type="ECO:0000256" key="3">
    <source>
        <dbReference type="ARBA" id="ARBA00022840"/>
    </source>
</evidence>
<reference evidence="7" key="1">
    <citation type="submission" date="2016-06" db="UniProtKB">
        <authorList>
            <consortium name="WormBaseParasite"/>
        </authorList>
    </citation>
    <scope>IDENTIFICATION</scope>
</reference>
<keyword evidence="3" id="KW-0067">ATP-binding</keyword>
<dbReference type="AlphaFoldDB" id="A0A183ARZ6"/>
<name>A0A183ARZ6_9TREM</name>
<evidence type="ECO:0000256" key="2">
    <source>
        <dbReference type="ARBA" id="ARBA00022741"/>
    </source>
</evidence>
<feature type="region of interest" description="Disordered" evidence="4">
    <location>
        <begin position="61"/>
        <end position="80"/>
    </location>
</feature>
<dbReference type="GO" id="GO:0070740">
    <property type="term" value="F:tubulin-glutamic acid ligase activity"/>
    <property type="evidence" value="ECO:0007669"/>
    <property type="project" value="TreeGrafter"/>
</dbReference>
<dbReference type="EMBL" id="UZAN01047871">
    <property type="protein sequence ID" value="VDP85866.1"/>
    <property type="molecule type" value="Genomic_DNA"/>
</dbReference>
<sequence>MLANATPSKAHIAQKQFAKELTARLVKLALERCTGDKPKDANDLQHTVNSLPTEIEMQTEFRRSTQKTQEQQASGDKTLKSRREFLTEKPVNLPSSVLSDELKHQGIRKHHIGTTNEPGQLSKEQEHVLANLKNNTKLRSISSASTSPVVKPEERYILEYDECNYTPIEIANASSRNRNTWGVIYGDELDCLEDDKVQIEDTESGADASDSEVSCSDGIGKLYPVIPSLFPNTPSVIRFVGDDQTVVKLPKPYRSRLKWRPSAITPNVVKRALKRSHFRLTLKSPDWLGYYGNHLKPMAFRPIREFQKVNHFPGSFQLGRKDKLWNNLSRLRAQFGRKMVDFVPRTFYLPCDFRLLKEVWSRNDTPACDCSTNLIGNTTRPKWIMKPPAAARGIGVKVLRQWSDVPKQRNVIVQSYISRPYLIHDTKFDLRLYVYVTGFNPFRAYLHRQGLVRFASQKQVLFLRRLRRILKFHAPLNSLYNVYLNY</sequence>
<evidence type="ECO:0000313" key="7">
    <source>
        <dbReference type="WBParaSite" id="ECPE_0000976201-mRNA-1"/>
    </source>
</evidence>
<keyword evidence="2" id="KW-0547">Nucleotide-binding</keyword>
<dbReference type="GO" id="GO:0036064">
    <property type="term" value="C:ciliary basal body"/>
    <property type="evidence" value="ECO:0007669"/>
    <property type="project" value="TreeGrafter"/>
</dbReference>
<dbReference type="OrthoDB" id="202825at2759"/>
<accession>A0A183ARZ6</accession>